<feature type="region of interest" description="Disordered" evidence="1">
    <location>
        <begin position="91"/>
        <end position="111"/>
    </location>
</feature>
<keyword evidence="3" id="KW-1185">Reference proteome</keyword>
<name>A0A915BFX0_PARUN</name>
<sequence length="332" mass="36503">MEGCLNVEDLDLMRAAHESDNEWRVRRMFLERHCGDYQKTRLLCLSQIFINVTFLGCKYSDGLMAKVRKMGAGICEKVYDHRKNFTNAYTKDSAGRRDAMGPPSKVPKRAAETRENIKARNFMLLKAETSLMENGVDALQSLNRAVSRVKVTWELKEVSASGEIALSIDDVVVLKSVFPGGKTPIVKQYAAAATLAAISSDNVEIRSVSGNLELWRGNVGPGECYSEYVTAKLRKAAALLPKGGSAYARLEKALQSANIPLQFIAEQGTGWEERIALQVLNVELASAILRKSECAKGRELQRKEELAASVISSISSPLLKLVASDKGFTIIS</sequence>
<dbReference type="AlphaFoldDB" id="A0A915BFX0"/>
<dbReference type="Pfam" id="PF24799">
    <property type="entry name" value="Paxt-1_C"/>
    <property type="match status" value="1"/>
</dbReference>
<proteinExistence type="predicted"/>
<dbReference type="WBParaSite" id="PgR038X_g074_t01">
    <property type="protein sequence ID" value="PgR038X_g074_t01"/>
    <property type="gene ID" value="PgR038X_g074"/>
</dbReference>
<reference evidence="4" key="1">
    <citation type="submission" date="2022-11" db="UniProtKB">
        <authorList>
            <consortium name="WormBaseParasite"/>
        </authorList>
    </citation>
    <scope>IDENTIFICATION</scope>
</reference>
<dbReference type="PROSITE" id="PS51827">
    <property type="entry name" value="XTBD"/>
    <property type="match status" value="1"/>
</dbReference>
<accession>A0A915BFX0</accession>
<dbReference type="Proteomes" id="UP000887569">
    <property type="component" value="Unplaced"/>
</dbReference>
<feature type="domain" description="XRN2-binding (XTBD)" evidence="2">
    <location>
        <begin position="10"/>
        <end position="97"/>
    </location>
</feature>
<dbReference type="PANTHER" id="PTHR48430:SF1">
    <property type="entry name" value="PARTNER OF XRN-2 PROTEIN 1"/>
    <property type="match status" value="1"/>
</dbReference>
<dbReference type="PANTHER" id="PTHR48430">
    <property type="entry name" value="PARTNER OF XRN-2 PROTEIN 1"/>
    <property type="match status" value="1"/>
</dbReference>
<dbReference type="InterPro" id="IPR021859">
    <property type="entry name" value="XTBD"/>
</dbReference>
<organism evidence="3 4">
    <name type="scientific">Parascaris univalens</name>
    <name type="common">Nematode worm</name>
    <dbReference type="NCBI Taxonomy" id="6257"/>
    <lineage>
        <taxon>Eukaryota</taxon>
        <taxon>Metazoa</taxon>
        <taxon>Ecdysozoa</taxon>
        <taxon>Nematoda</taxon>
        <taxon>Chromadorea</taxon>
        <taxon>Rhabditida</taxon>
        <taxon>Spirurina</taxon>
        <taxon>Ascaridomorpha</taxon>
        <taxon>Ascaridoidea</taxon>
        <taxon>Ascarididae</taxon>
        <taxon>Parascaris</taxon>
    </lineage>
</organism>
<protein>
    <submittedName>
        <fullName evidence="4">XRN2-binding (XTBD) domain-containing protein</fullName>
    </submittedName>
</protein>
<evidence type="ECO:0000256" key="1">
    <source>
        <dbReference type="SAM" id="MobiDB-lite"/>
    </source>
</evidence>
<evidence type="ECO:0000313" key="3">
    <source>
        <dbReference type="Proteomes" id="UP000887569"/>
    </source>
</evidence>
<evidence type="ECO:0000259" key="2">
    <source>
        <dbReference type="PROSITE" id="PS51827"/>
    </source>
</evidence>
<evidence type="ECO:0000313" key="4">
    <source>
        <dbReference type="WBParaSite" id="PgR038X_g074_t01"/>
    </source>
</evidence>
<dbReference type="InterPro" id="IPR057067">
    <property type="entry name" value="Paxt-1-like_C"/>
</dbReference>
<dbReference type="Pfam" id="PF11952">
    <property type="entry name" value="XTBD"/>
    <property type="match status" value="1"/>
</dbReference>